<dbReference type="AlphaFoldDB" id="A0A4P2QTE8"/>
<dbReference type="Proteomes" id="UP000295497">
    <property type="component" value="Chromosome"/>
</dbReference>
<evidence type="ECO:0000259" key="1">
    <source>
        <dbReference type="PROSITE" id="PS51688"/>
    </source>
</evidence>
<sequence>MEINKKSRSELKAYFVKNALPTEGNFRDLIDAGLNQKDDGLVKSADQPAQIAASTAGDKPAIHLYESFATDTKPAWALSLQAGGKKGLGIGDGDGQNRLFIDATTGGVGIGTADPAGNKLRVAGNVLVDGADGAAMLVLKDGNMGIGTADPAGNKLRVAGNILVDGADGKARMSFGSTTRQMLNLWAERFGIGIQNGTMYFRTDNHFAFHKGGVHADGALDPGAGGAAMLVIKDGNVGIGTADPGSYKLNVTGNVKVGGAITPSVGNSASNGIMFPADPGGGSGDAAWIRYMVVSGESTQLQIGTSNDPDDTVSIWQYGAERLLVSNGQVYLNGMVPFFSDRRLKRDIAPLGPMLGRVLQLQGVHYRWIDEKISSGLQIGLIAQDVEAVFPELVSATHEGTKGIDYARLVAPLIEAVKELAAEVEALKLARTT</sequence>
<accession>A0A4P2QTE8</accession>
<evidence type="ECO:0000313" key="3">
    <source>
        <dbReference type="Proteomes" id="UP000295497"/>
    </source>
</evidence>
<evidence type="ECO:0000313" key="2">
    <source>
        <dbReference type="EMBL" id="AUX33627.1"/>
    </source>
</evidence>
<dbReference type="RefSeq" id="WP_129576956.1">
    <property type="nucleotide sequence ID" value="NZ_CP012672.1"/>
</dbReference>
<feature type="domain" description="Peptidase S74" evidence="1">
    <location>
        <begin position="340"/>
        <end position="431"/>
    </location>
</feature>
<gene>
    <name evidence="2" type="ORF">SOCE836_057880</name>
</gene>
<dbReference type="EMBL" id="CP012672">
    <property type="protein sequence ID" value="AUX33627.1"/>
    <property type="molecule type" value="Genomic_DNA"/>
</dbReference>
<protein>
    <recommendedName>
        <fullName evidence="1">Peptidase S74 domain-containing protein</fullName>
    </recommendedName>
</protein>
<proteinExistence type="predicted"/>
<dbReference type="Pfam" id="PF13884">
    <property type="entry name" value="Peptidase_S74"/>
    <property type="match status" value="1"/>
</dbReference>
<dbReference type="InterPro" id="IPR030392">
    <property type="entry name" value="S74_ICA"/>
</dbReference>
<dbReference type="PROSITE" id="PS51688">
    <property type="entry name" value="ICA"/>
    <property type="match status" value="1"/>
</dbReference>
<organism evidence="2 3">
    <name type="scientific">Sorangium cellulosum</name>
    <name type="common">Polyangium cellulosum</name>
    <dbReference type="NCBI Taxonomy" id="56"/>
    <lineage>
        <taxon>Bacteria</taxon>
        <taxon>Pseudomonadati</taxon>
        <taxon>Myxococcota</taxon>
        <taxon>Polyangia</taxon>
        <taxon>Polyangiales</taxon>
        <taxon>Polyangiaceae</taxon>
        <taxon>Sorangium</taxon>
    </lineage>
</organism>
<name>A0A4P2QTE8_SORCE</name>
<reference evidence="2 3" key="1">
    <citation type="submission" date="2015-09" db="EMBL/GenBank/DDBJ databases">
        <title>Sorangium comparison.</title>
        <authorList>
            <person name="Zaburannyi N."/>
            <person name="Bunk B."/>
            <person name="Overmann J."/>
            <person name="Mueller R."/>
        </authorList>
    </citation>
    <scope>NUCLEOTIDE SEQUENCE [LARGE SCALE GENOMIC DNA]</scope>
    <source>
        <strain evidence="2 3">So ce836</strain>
    </source>
</reference>